<organism evidence="1 2">
    <name type="scientific">Rhamnusium bicolor</name>
    <dbReference type="NCBI Taxonomy" id="1586634"/>
    <lineage>
        <taxon>Eukaryota</taxon>
        <taxon>Metazoa</taxon>
        <taxon>Ecdysozoa</taxon>
        <taxon>Arthropoda</taxon>
        <taxon>Hexapoda</taxon>
        <taxon>Insecta</taxon>
        <taxon>Pterygota</taxon>
        <taxon>Neoptera</taxon>
        <taxon>Endopterygota</taxon>
        <taxon>Coleoptera</taxon>
        <taxon>Polyphaga</taxon>
        <taxon>Cucujiformia</taxon>
        <taxon>Chrysomeloidea</taxon>
        <taxon>Cerambycidae</taxon>
        <taxon>Lepturinae</taxon>
        <taxon>Rhagiini</taxon>
        <taxon>Rhamnusium</taxon>
    </lineage>
</organism>
<protein>
    <submittedName>
        <fullName evidence="1">Uncharacterized protein</fullName>
    </submittedName>
</protein>
<accession>A0AAV8YFP2</accession>
<keyword evidence="2" id="KW-1185">Reference proteome</keyword>
<evidence type="ECO:0000313" key="2">
    <source>
        <dbReference type="Proteomes" id="UP001162156"/>
    </source>
</evidence>
<reference evidence="1" key="1">
    <citation type="journal article" date="2023" name="Insect Mol. Biol.">
        <title>Genome sequencing provides insights into the evolution of gene families encoding plant cell wall-degrading enzymes in longhorned beetles.</title>
        <authorList>
            <person name="Shin N.R."/>
            <person name="Okamura Y."/>
            <person name="Kirsch R."/>
            <person name="Pauchet Y."/>
        </authorList>
    </citation>
    <scope>NUCLEOTIDE SEQUENCE</scope>
    <source>
        <strain evidence="1">RBIC_L_NR</strain>
    </source>
</reference>
<proteinExistence type="predicted"/>
<name>A0AAV8YFP2_9CUCU</name>
<dbReference type="EMBL" id="JANEYF010002218">
    <property type="protein sequence ID" value="KAJ8949697.1"/>
    <property type="molecule type" value="Genomic_DNA"/>
</dbReference>
<dbReference type="AlphaFoldDB" id="A0AAV8YFP2"/>
<evidence type="ECO:0000313" key="1">
    <source>
        <dbReference type="EMBL" id="KAJ8949697.1"/>
    </source>
</evidence>
<comment type="caution">
    <text evidence="1">The sequence shown here is derived from an EMBL/GenBank/DDBJ whole genome shotgun (WGS) entry which is preliminary data.</text>
</comment>
<dbReference type="Proteomes" id="UP001162156">
    <property type="component" value="Unassembled WGS sequence"/>
</dbReference>
<sequence>MEENLSTQACRSQGSVERVYGYIEEMLGAWINENNTTDWPTGIKFIQFKTFRSPDEGMFGTPAKVGLASAGIHHDEINNLCSEDEIENSLKKLNGGLKKMTLQTRNRKKT</sequence>
<gene>
    <name evidence="1" type="ORF">NQ314_008161</name>
</gene>